<dbReference type="Proteomes" id="UP000515146">
    <property type="component" value="Unplaced"/>
</dbReference>
<dbReference type="InParanoid" id="A0A6P6YHK4"/>
<accession>A0A6P6YHK4</accession>
<keyword evidence="2" id="KW-1003">Cell membrane</keyword>
<reference evidence="11" key="1">
    <citation type="submission" date="2025-08" db="UniProtKB">
        <authorList>
            <consortium name="RefSeq"/>
        </authorList>
    </citation>
    <scope>IDENTIFICATION</scope>
    <source>
        <strain evidence="11">Airmid</strain>
    </source>
</reference>
<dbReference type="SUPFAM" id="SSF53850">
    <property type="entry name" value="Periplasmic binding protein-like II"/>
    <property type="match status" value="1"/>
</dbReference>
<feature type="transmembrane region" description="Helical" evidence="8">
    <location>
        <begin position="124"/>
        <end position="142"/>
    </location>
</feature>
<dbReference type="InterPro" id="IPR052192">
    <property type="entry name" value="Insect_Ionotropic_Sensory_Rcpt"/>
</dbReference>
<dbReference type="Pfam" id="PF00497">
    <property type="entry name" value="SBP_bac_3"/>
    <property type="match status" value="1"/>
</dbReference>
<evidence type="ECO:0000256" key="1">
    <source>
        <dbReference type="ARBA" id="ARBA00004651"/>
    </source>
</evidence>
<evidence type="ECO:0000256" key="2">
    <source>
        <dbReference type="ARBA" id="ARBA00022475"/>
    </source>
</evidence>
<keyword evidence="4 8" id="KW-1133">Transmembrane helix</keyword>
<evidence type="ECO:0000256" key="3">
    <source>
        <dbReference type="ARBA" id="ARBA00022692"/>
    </source>
</evidence>
<dbReference type="OrthoDB" id="6522933at2759"/>
<evidence type="ECO:0000256" key="5">
    <source>
        <dbReference type="ARBA" id="ARBA00023136"/>
    </source>
</evidence>
<feature type="transmembrane region" description="Helical" evidence="8">
    <location>
        <begin position="420"/>
        <end position="443"/>
    </location>
</feature>
<dbReference type="PANTHER" id="PTHR42643">
    <property type="entry name" value="IONOTROPIC RECEPTOR 20A-RELATED"/>
    <property type="match status" value="1"/>
</dbReference>
<dbReference type="GO" id="GO:0005886">
    <property type="term" value="C:plasma membrane"/>
    <property type="evidence" value="ECO:0007669"/>
    <property type="project" value="UniProtKB-SubCell"/>
</dbReference>
<dbReference type="AlphaFoldDB" id="A0A6P6YHK4"/>
<evidence type="ECO:0000256" key="4">
    <source>
        <dbReference type="ARBA" id="ARBA00022989"/>
    </source>
</evidence>
<proteinExistence type="predicted"/>
<evidence type="ECO:0000256" key="6">
    <source>
        <dbReference type="ARBA" id="ARBA00023170"/>
    </source>
</evidence>
<dbReference type="InterPro" id="IPR001638">
    <property type="entry name" value="Solute-binding_3/MltF_N"/>
</dbReference>
<evidence type="ECO:0000259" key="9">
    <source>
        <dbReference type="Pfam" id="PF00497"/>
    </source>
</evidence>
<dbReference type="Gene3D" id="1.10.287.70">
    <property type="match status" value="1"/>
</dbReference>
<evidence type="ECO:0000313" key="10">
    <source>
        <dbReference type="Proteomes" id="UP000515146"/>
    </source>
</evidence>
<comment type="subcellular location">
    <subcellularLocation>
        <location evidence="1">Cell membrane</location>
        <topology evidence="1">Multi-pass membrane protein</topology>
    </subcellularLocation>
</comment>
<feature type="non-terminal residue" evidence="11">
    <location>
        <position position="456"/>
    </location>
</feature>
<keyword evidence="7" id="KW-0325">Glycoprotein</keyword>
<keyword evidence="6" id="KW-0675">Receptor</keyword>
<evidence type="ECO:0000256" key="8">
    <source>
        <dbReference type="SAM" id="Phobius"/>
    </source>
</evidence>
<keyword evidence="3 8" id="KW-0812">Transmembrane</keyword>
<dbReference type="RefSeq" id="XP_027204998.1">
    <property type="nucleotide sequence ID" value="XM_027349197.1"/>
</dbReference>
<gene>
    <name evidence="11" type="primary">LOC113798633</name>
</gene>
<evidence type="ECO:0000256" key="7">
    <source>
        <dbReference type="ARBA" id="ARBA00023180"/>
    </source>
</evidence>
<protein>
    <submittedName>
        <fullName evidence="11">Uncharacterized protein LOC113798633</fullName>
    </submittedName>
</protein>
<keyword evidence="5 8" id="KW-0472">Membrane</keyword>
<sequence>MLNLKQKSFTIGFMEDQPFIATNDRNERKGIEVEMMETFAKKFNFTINYQNFRQSSWSNLYDNLTNGDIDFGMGGTVITAERFEKVSYLYPHIFDKFTFATSPSIANLNHFDLNILIRPMDSSVWLLLALTLIIILFVGRLFQTVQPSIQLNNHHQNIRHDLFDICIHHLFRQSVPLLRLANRQTKICSMFWTFTAVIVLANNYTGSLCSMLALPSHYTMDTVKELAQQLRNNPNLHTLGIANSRPYKSLILSNVEEIKLIGQRMEYISTYDSAIRMIIEQSRRQKTFSSNGSSYVFMASRLRLIFEMISFGKNLVFVPLHTEAANLYPLYVAVAATKSFAHRKQFDRIIFYLHSSGILNHWIRMEAFRTIASRNSTINHQRDNNDIDQQQQQEDKSKMSIFNSYVAMNNLEFDDLKSIFILYIISISITWIIFLIEFISSLLSSYNWKRMIIILE</sequence>
<name>A0A6P6YHK4_DERPT</name>
<feature type="domain" description="Solute-binding protein family 3/N-terminal" evidence="9">
    <location>
        <begin position="11"/>
        <end position="102"/>
    </location>
</feature>
<organism evidence="10 11">
    <name type="scientific">Dermatophagoides pteronyssinus</name>
    <name type="common">European house dust mite</name>
    <dbReference type="NCBI Taxonomy" id="6956"/>
    <lineage>
        <taxon>Eukaryota</taxon>
        <taxon>Metazoa</taxon>
        <taxon>Ecdysozoa</taxon>
        <taxon>Arthropoda</taxon>
        <taxon>Chelicerata</taxon>
        <taxon>Arachnida</taxon>
        <taxon>Acari</taxon>
        <taxon>Acariformes</taxon>
        <taxon>Sarcoptiformes</taxon>
        <taxon>Astigmata</taxon>
        <taxon>Psoroptidia</taxon>
        <taxon>Analgoidea</taxon>
        <taxon>Pyroglyphidae</taxon>
        <taxon>Dermatophagoidinae</taxon>
        <taxon>Dermatophagoides</taxon>
    </lineage>
</organism>
<evidence type="ECO:0000313" key="11">
    <source>
        <dbReference type="RefSeq" id="XP_027204998.1"/>
    </source>
</evidence>
<keyword evidence="10" id="KW-1185">Reference proteome</keyword>
<dbReference type="PANTHER" id="PTHR42643:SF24">
    <property type="entry name" value="IONOTROPIC RECEPTOR 60A"/>
    <property type="match status" value="1"/>
</dbReference>
<dbReference type="FunCoup" id="A0A6P6YHK4">
    <property type="interactions" value="46"/>
</dbReference>
<dbReference type="Gene3D" id="3.40.190.10">
    <property type="entry name" value="Periplasmic binding protein-like II"/>
    <property type="match status" value="1"/>
</dbReference>
<dbReference type="KEGG" id="dpte:113798633"/>